<comment type="function">
    <text evidence="7">Catalyzes the transfer of the enolpyruvyl moiety of phosphoenolpyruvate (PEP) to the 5-hydroxyl of shikimate-3-phosphate (S3P) to produce enolpyruvyl shikimate-3-phosphate and inorganic phosphate.</text>
</comment>
<dbReference type="AlphaFoldDB" id="A0A0D8J0T5"/>
<dbReference type="UniPathway" id="UPA00053">
    <property type="reaction ID" value="UER00089"/>
</dbReference>
<dbReference type="GeneID" id="42856596"/>
<dbReference type="NCBIfam" id="TIGR01356">
    <property type="entry name" value="aroA"/>
    <property type="match status" value="1"/>
</dbReference>
<dbReference type="InterPro" id="IPR023193">
    <property type="entry name" value="EPSP_synthase_CS"/>
</dbReference>
<feature type="binding site" evidence="7">
    <location>
        <position position="187"/>
    </location>
    <ligand>
        <name>3-phosphoshikimate</name>
        <dbReference type="ChEBI" id="CHEBI:145989"/>
    </ligand>
</feature>
<dbReference type="GO" id="GO:0005737">
    <property type="term" value="C:cytoplasm"/>
    <property type="evidence" value="ECO:0007669"/>
    <property type="project" value="UniProtKB-SubCell"/>
</dbReference>
<dbReference type="GO" id="GO:0003866">
    <property type="term" value="F:3-phosphoshikimate 1-carboxyvinyltransferase activity"/>
    <property type="evidence" value="ECO:0007669"/>
    <property type="project" value="UniProtKB-UniRule"/>
</dbReference>
<dbReference type="InterPro" id="IPR013792">
    <property type="entry name" value="RNA3'P_cycl/enolpyr_Trfase_a/b"/>
</dbReference>
<reference evidence="10" key="1">
    <citation type="submission" date="2015-02" db="EMBL/GenBank/DDBJ databases">
        <title>A novel member of the family Ruminococcaceae isolated from human feces.</title>
        <authorList>
            <person name="Shkoporov A.N."/>
            <person name="Chaplin A.V."/>
            <person name="Motuzova O.V."/>
            <person name="Kafarskaia L.I."/>
            <person name="Khokhlova E.V."/>
            <person name="Efimov B.A."/>
        </authorList>
    </citation>
    <scope>NUCLEOTIDE SEQUENCE [LARGE SCALE GENOMIC DNA]</scope>
    <source>
        <strain evidence="10">585-1</strain>
    </source>
</reference>
<feature type="binding site" evidence="7">
    <location>
        <position position="20"/>
    </location>
    <ligand>
        <name>3-phosphoshikimate</name>
        <dbReference type="ChEBI" id="CHEBI:145989"/>
    </ligand>
</feature>
<feature type="domain" description="Enolpyruvate transferase" evidence="9">
    <location>
        <begin position="104"/>
        <end position="433"/>
    </location>
</feature>
<dbReference type="EMBL" id="JXXK01000009">
    <property type="protein sequence ID" value="KJF40156.1"/>
    <property type="molecule type" value="Genomic_DNA"/>
</dbReference>
<feature type="binding site" evidence="7">
    <location>
        <position position="187"/>
    </location>
    <ligand>
        <name>phosphoenolpyruvate</name>
        <dbReference type="ChEBI" id="CHEBI:58702"/>
    </ligand>
</feature>
<evidence type="ECO:0000256" key="7">
    <source>
        <dbReference type="HAMAP-Rule" id="MF_00210"/>
    </source>
</evidence>
<evidence type="ECO:0000256" key="2">
    <source>
        <dbReference type="ARBA" id="ARBA00009948"/>
    </source>
</evidence>
<keyword evidence="4 7" id="KW-0808">Transferase</keyword>
<evidence type="ECO:0000256" key="8">
    <source>
        <dbReference type="SAM" id="Coils"/>
    </source>
</evidence>
<evidence type="ECO:0000256" key="5">
    <source>
        <dbReference type="ARBA" id="ARBA00023141"/>
    </source>
</evidence>
<feature type="binding site" evidence="7">
    <location>
        <position position="21"/>
    </location>
    <ligand>
        <name>3-phosphoshikimate</name>
        <dbReference type="ChEBI" id="CHEBI:145989"/>
    </ligand>
</feature>
<feature type="binding site" evidence="7">
    <location>
        <position position="213"/>
    </location>
    <ligand>
        <name>3-phosphoshikimate</name>
        <dbReference type="ChEBI" id="CHEBI:145989"/>
    </ligand>
</feature>
<evidence type="ECO:0000256" key="1">
    <source>
        <dbReference type="ARBA" id="ARBA00004811"/>
    </source>
</evidence>
<dbReference type="Gene3D" id="3.65.10.10">
    <property type="entry name" value="Enolpyruvate transferase domain"/>
    <property type="match status" value="2"/>
</dbReference>
<comment type="caution">
    <text evidence="10">The sequence shown here is derived from an EMBL/GenBank/DDBJ whole genome shotgun (WGS) entry which is preliminary data.</text>
</comment>
<comment type="caution">
    <text evidence="7">Lacks conserved residue(s) required for the propagation of feature annotation.</text>
</comment>
<evidence type="ECO:0000256" key="3">
    <source>
        <dbReference type="ARBA" id="ARBA00022605"/>
    </source>
</evidence>
<keyword evidence="7" id="KW-0963">Cytoplasm</keyword>
<dbReference type="InterPro" id="IPR001986">
    <property type="entry name" value="Enolpyruvate_Tfrase_dom"/>
</dbReference>
<dbReference type="InterPro" id="IPR036968">
    <property type="entry name" value="Enolpyruvate_Tfrase_sf"/>
</dbReference>
<keyword evidence="5 7" id="KW-0057">Aromatic amino acid biosynthesis</keyword>
<sequence>MRAILYPSEISGRVAAPPSKSMAHRALICAALAKGESRVLNLSASQDITATLAAMRLLGASAADMDAPECRRGAAAAYAHWSGERTVSGPGSLILKGTGGLPFAPVSGPVDCCESGSTLRFLIPLFSLTDAPVRFTGRGRLMERPQGVYARMFAERGLGFAQDADGITVRGALSAGEYTLAGNISSQFISGLLFALPLLSGASVIRITPPFESRSYVDLTLRALADFGVRAAFTDENTIAVPGGQTYRPCAYTVEGDYSQAAFLAVLGAARGGVAVTGLREDSLQGDRAILDILARCGARIIRTDGAALFEKSALRGTEIDLADCPDLGPVLMVLGALCKGETVIRNAARLRMKESDRIAAMEQELRKMGAELFSTQDTVTVRGGALHGADGLYGHNDHRVVMALAVAAYAAGVPAAIGGAEAVNKSWPDFFEAVRALGGKVELTDE</sequence>
<evidence type="ECO:0000313" key="12">
    <source>
        <dbReference type="Proteomes" id="UP000032483"/>
    </source>
</evidence>
<dbReference type="CDD" id="cd01556">
    <property type="entry name" value="EPSP_synthase"/>
    <property type="match status" value="1"/>
</dbReference>
<feature type="active site" description="Proton acceptor" evidence="7">
    <location>
        <position position="327"/>
    </location>
</feature>
<feature type="binding site" evidence="7">
    <location>
        <position position="426"/>
    </location>
    <ligand>
        <name>phosphoenolpyruvate</name>
        <dbReference type="ChEBI" id="CHEBI:58702"/>
    </ligand>
</feature>
<dbReference type="InterPro" id="IPR006264">
    <property type="entry name" value="EPSP_synthase"/>
</dbReference>
<dbReference type="PROSITE" id="PS00885">
    <property type="entry name" value="EPSP_SYNTHASE_2"/>
    <property type="match status" value="1"/>
</dbReference>
<feature type="binding site" evidence="7">
    <location>
        <position position="354"/>
    </location>
    <ligand>
        <name>3-phosphoshikimate</name>
        <dbReference type="ChEBI" id="CHEBI:145989"/>
    </ligand>
</feature>
<proteinExistence type="inferred from homology"/>
<dbReference type="EC" id="2.5.1.19" evidence="7"/>
<comment type="catalytic activity">
    <reaction evidence="6">
        <text>3-phosphoshikimate + phosphoenolpyruvate = 5-O-(1-carboxyvinyl)-3-phosphoshikimate + phosphate</text>
        <dbReference type="Rhea" id="RHEA:21256"/>
        <dbReference type="ChEBI" id="CHEBI:43474"/>
        <dbReference type="ChEBI" id="CHEBI:57701"/>
        <dbReference type="ChEBI" id="CHEBI:58702"/>
        <dbReference type="ChEBI" id="CHEBI:145989"/>
        <dbReference type="EC" id="2.5.1.19"/>
    </reaction>
    <physiologicalReaction direction="left-to-right" evidence="6">
        <dbReference type="Rhea" id="RHEA:21257"/>
    </physiologicalReaction>
</comment>
<protein>
    <recommendedName>
        <fullName evidence="7">3-phosphoshikimate 1-carboxyvinyltransferase</fullName>
        <ecNumber evidence="7">2.5.1.19</ecNumber>
    </recommendedName>
    <alternativeName>
        <fullName evidence="7">5-enolpyruvylshikimate-3-phosphate synthase</fullName>
        <shortName evidence="7">EPSP synthase</shortName>
        <shortName evidence="7">EPSPS</shortName>
    </alternativeName>
</protein>
<keyword evidence="8" id="KW-0175">Coiled coil</keyword>
<dbReference type="PATRIC" id="fig|1550024.3.peg.1886"/>
<dbReference type="GO" id="GO:0009423">
    <property type="term" value="P:chorismate biosynthetic process"/>
    <property type="evidence" value="ECO:0007669"/>
    <property type="project" value="UniProtKB-UniRule"/>
</dbReference>
<evidence type="ECO:0000313" key="13">
    <source>
        <dbReference type="Proteomes" id="UP000053433"/>
    </source>
</evidence>
<dbReference type="HAMAP" id="MF_00210">
    <property type="entry name" value="EPSP_synth"/>
    <property type="match status" value="1"/>
</dbReference>
<comment type="similarity">
    <text evidence="2 7">Belongs to the EPSP synthase family.</text>
</comment>
<dbReference type="SUPFAM" id="SSF55205">
    <property type="entry name" value="EPT/RTPC-like"/>
    <property type="match status" value="1"/>
</dbReference>
<evidence type="ECO:0000256" key="6">
    <source>
        <dbReference type="ARBA" id="ARBA00044633"/>
    </source>
</evidence>
<feature type="binding site" evidence="7">
    <location>
        <position position="358"/>
    </location>
    <ligand>
        <name>phosphoenolpyruvate</name>
        <dbReference type="ChEBI" id="CHEBI:58702"/>
    </ligand>
</feature>
<keyword evidence="3 7" id="KW-0028">Amino-acid biosynthesis</keyword>
<name>A0A0D8J0T5_9FIRM</name>
<dbReference type="Pfam" id="PF00275">
    <property type="entry name" value="EPSP_synthase"/>
    <property type="match status" value="2"/>
</dbReference>
<dbReference type="PANTHER" id="PTHR21090:SF5">
    <property type="entry name" value="PENTAFUNCTIONAL AROM POLYPEPTIDE"/>
    <property type="match status" value="1"/>
</dbReference>
<feature type="binding site" evidence="7">
    <location>
        <position position="116"/>
    </location>
    <ligand>
        <name>phosphoenolpyruvate</name>
        <dbReference type="ChEBI" id="CHEBI:58702"/>
    </ligand>
</feature>
<feature type="binding site" evidence="7">
    <location>
        <position position="327"/>
    </location>
    <ligand>
        <name>3-phosphoshikimate</name>
        <dbReference type="ChEBI" id="CHEBI:145989"/>
    </ligand>
</feature>
<comment type="subunit">
    <text evidence="7">Monomer.</text>
</comment>
<evidence type="ECO:0000313" key="11">
    <source>
        <dbReference type="EMBL" id="KUE75586.1"/>
    </source>
</evidence>
<comment type="pathway">
    <text evidence="1 7">Metabolic intermediate biosynthesis; chorismate biosynthesis; chorismate from D-erythrose 4-phosphate and phosphoenolpyruvate: step 6/7.</text>
</comment>
<gene>
    <name evidence="7" type="primary">aroA</name>
    <name evidence="11" type="ORF">ASJ35_13180</name>
    <name evidence="10" type="ORF">TQ39_08305</name>
</gene>
<evidence type="ECO:0000256" key="4">
    <source>
        <dbReference type="ARBA" id="ARBA00022679"/>
    </source>
</evidence>
<dbReference type="Proteomes" id="UP000053433">
    <property type="component" value="Unassembled WGS sequence"/>
</dbReference>
<feature type="binding site" evidence="7">
    <location>
        <position position="185"/>
    </location>
    <ligand>
        <name>3-phosphoshikimate</name>
        <dbReference type="ChEBI" id="CHEBI:145989"/>
    </ligand>
</feature>
<dbReference type="EMBL" id="LMUA01000019">
    <property type="protein sequence ID" value="KUE75586.1"/>
    <property type="molecule type" value="Genomic_DNA"/>
</dbReference>
<organism evidence="10 12">
    <name type="scientific">Ruthenibacterium lactatiformans</name>
    <dbReference type="NCBI Taxonomy" id="1550024"/>
    <lineage>
        <taxon>Bacteria</taxon>
        <taxon>Bacillati</taxon>
        <taxon>Bacillota</taxon>
        <taxon>Clostridia</taxon>
        <taxon>Eubacteriales</taxon>
        <taxon>Oscillospiraceae</taxon>
        <taxon>Ruthenibacterium</taxon>
    </lineage>
</organism>
<feature type="binding site" evidence="7">
    <location>
        <position position="186"/>
    </location>
    <ligand>
        <name>3-phosphoshikimate</name>
        <dbReference type="ChEBI" id="CHEBI:145989"/>
    </ligand>
</feature>
<dbReference type="PIRSF" id="PIRSF000505">
    <property type="entry name" value="EPSPS"/>
    <property type="match status" value="1"/>
</dbReference>
<feature type="binding site" evidence="7">
    <location>
        <position position="400"/>
    </location>
    <ligand>
        <name>phosphoenolpyruvate</name>
        <dbReference type="ChEBI" id="CHEBI:58702"/>
    </ligand>
</feature>
<dbReference type="RefSeq" id="WP_050005188.1">
    <property type="nucleotide sequence ID" value="NZ_CAUBPW010000002.1"/>
</dbReference>
<accession>A0A0D8J0T5</accession>
<evidence type="ECO:0000313" key="10">
    <source>
        <dbReference type="EMBL" id="KJF40156.1"/>
    </source>
</evidence>
<dbReference type="GO" id="GO:0009073">
    <property type="term" value="P:aromatic amino acid family biosynthetic process"/>
    <property type="evidence" value="ECO:0007669"/>
    <property type="project" value="UniProtKB-KW"/>
</dbReference>
<feature type="domain" description="Enolpyruvate transferase" evidence="9">
    <location>
        <begin position="7"/>
        <end position="66"/>
    </location>
</feature>
<accession>A0A0W7TP25</accession>
<dbReference type="PANTHER" id="PTHR21090">
    <property type="entry name" value="AROM/DEHYDROQUINATE SYNTHASE"/>
    <property type="match status" value="1"/>
</dbReference>
<reference evidence="11 13" key="2">
    <citation type="submission" date="2015-10" db="EMBL/GenBank/DDBJ databases">
        <title>A novel member of the family Ruminococcaceae isolated from human faeces.</title>
        <authorList>
            <person name="Shkoporov A.N."/>
            <person name="Chaplin A.V."/>
            <person name="Motuzova O.V."/>
            <person name="Kafarskaia L.I."/>
            <person name="Efimov B.A."/>
        </authorList>
    </citation>
    <scope>NUCLEOTIDE SEQUENCE [LARGE SCALE GENOMIC DNA]</scope>
    <source>
        <strain evidence="11 13">668</strain>
    </source>
</reference>
<dbReference type="Proteomes" id="UP000032483">
    <property type="component" value="Unassembled WGS sequence"/>
</dbReference>
<evidence type="ECO:0000259" key="9">
    <source>
        <dbReference type="Pfam" id="PF00275"/>
    </source>
</evidence>
<feature type="coiled-coil region" evidence="8">
    <location>
        <begin position="345"/>
        <end position="372"/>
    </location>
</feature>
<feature type="binding site" evidence="7">
    <location>
        <position position="25"/>
    </location>
    <ligand>
        <name>3-phosphoshikimate</name>
        <dbReference type="ChEBI" id="CHEBI:145989"/>
    </ligand>
</feature>
<feature type="binding site" evidence="7">
    <location>
        <position position="144"/>
    </location>
    <ligand>
        <name>phosphoenolpyruvate</name>
        <dbReference type="ChEBI" id="CHEBI:58702"/>
    </ligand>
</feature>
<keyword evidence="12" id="KW-1185">Reference proteome</keyword>
<dbReference type="GO" id="GO:0008652">
    <property type="term" value="P:amino acid biosynthetic process"/>
    <property type="evidence" value="ECO:0007669"/>
    <property type="project" value="UniProtKB-KW"/>
</dbReference>
<comment type="subcellular location">
    <subcellularLocation>
        <location evidence="7">Cytoplasm</location>
    </subcellularLocation>
</comment>
<feature type="binding site" evidence="7">
    <location>
        <position position="20"/>
    </location>
    <ligand>
        <name>phosphoenolpyruvate</name>
        <dbReference type="ChEBI" id="CHEBI:58702"/>
    </ligand>
</feature>